<name>A0A9W7XTA3_9FUNG</name>
<gene>
    <name evidence="8" type="primary">RRP6</name>
    <name evidence="8" type="ORF">LPJ53_006422</name>
</gene>
<dbReference type="GO" id="GO:0005730">
    <property type="term" value="C:nucleolus"/>
    <property type="evidence" value="ECO:0007669"/>
    <property type="project" value="TreeGrafter"/>
</dbReference>
<keyword evidence="4" id="KW-0271">Exosome</keyword>
<keyword evidence="1" id="KW-0698">rRNA processing</keyword>
<dbReference type="Pfam" id="PF01612">
    <property type="entry name" value="DNA_pol_A_exo1"/>
    <property type="match status" value="1"/>
</dbReference>
<dbReference type="GO" id="GO:0003727">
    <property type="term" value="F:single-stranded RNA binding"/>
    <property type="evidence" value="ECO:0007669"/>
    <property type="project" value="TreeGrafter"/>
</dbReference>
<dbReference type="Gene3D" id="3.30.420.10">
    <property type="entry name" value="Ribonuclease H-like superfamily/Ribonuclease H"/>
    <property type="match status" value="1"/>
</dbReference>
<dbReference type="Proteomes" id="UP001149813">
    <property type="component" value="Unassembled WGS sequence"/>
</dbReference>
<organism evidence="8 9">
    <name type="scientific">Coemansia erecta</name>
    <dbReference type="NCBI Taxonomy" id="147472"/>
    <lineage>
        <taxon>Eukaryota</taxon>
        <taxon>Fungi</taxon>
        <taxon>Fungi incertae sedis</taxon>
        <taxon>Zoopagomycota</taxon>
        <taxon>Kickxellomycotina</taxon>
        <taxon>Kickxellomycetes</taxon>
        <taxon>Kickxellales</taxon>
        <taxon>Kickxellaceae</taxon>
        <taxon>Coemansia</taxon>
    </lineage>
</organism>
<dbReference type="GO" id="GO:0071037">
    <property type="term" value="P:nuclear polyadenylation-dependent snRNA catabolic process"/>
    <property type="evidence" value="ECO:0007669"/>
    <property type="project" value="TreeGrafter"/>
</dbReference>
<feature type="domain" description="3'-5' exonuclease" evidence="7">
    <location>
        <begin position="247"/>
        <end position="415"/>
    </location>
</feature>
<dbReference type="InterPro" id="IPR012588">
    <property type="entry name" value="Exosome-assoc_fac_Rrp6_N"/>
</dbReference>
<dbReference type="FunFam" id="3.30.420.10:FF:000059">
    <property type="entry name" value="Exosome complex exonuclease Rrp6"/>
    <property type="match status" value="1"/>
</dbReference>
<keyword evidence="2" id="KW-0540">Nuclease</keyword>
<protein>
    <submittedName>
        <fullName evidence="8">Exosome nuclease subunit</fullName>
    </submittedName>
</protein>
<dbReference type="InterPro" id="IPR036397">
    <property type="entry name" value="RNaseH_sf"/>
</dbReference>
<evidence type="ECO:0000256" key="1">
    <source>
        <dbReference type="ARBA" id="ARBA00022552"/>
    </source>
</evidence>
<dbReference type="Pfam" id="PF08066">
    <property type="entry name" value="PMC2NT"/>
    <property type="match status" value="1"/>
</dbReference>
<dbReference type="EMBL" id="JANBOJ010000775">
    <property type="protein sequence ID" value="KAJ1718610.1"/>
    <property type="molecule type" value="Genomic_DNA"/>
</dbReference>
<keyword evidence="3" id="KW-0378">Hydrolase</keyword>
<sequence length="489" mass="53260">MAFQSGAEFGSNVKAAYAALMAATKAAGRLPSDLSFHRTLDETLDAQLARTSATALRLANALWTPVHTPPARNLASIDDVAMQQPQQADGWTAAPGFSRVVDGIDTLLERIDVGLDEVLRRPAHGQRQQTVASAPVKMADARGVRVVHHGKNVARPQLAFDDAVDNSAAPFAWRIREKPHALVPLEHVAAAGGAAPEGPMGAHLASLGVGYELPHPYAHEIANQPVARQLYEERAALEPLAWDATPFAFVDQPEALARMMEHLQGAGEVAVDLEHHSYRSYQGFTCLVQVSSRTHDFVVDALALRSHLHVLNAVTADPAVVKVLHGAESDVVWLQRDFGVYLVGLFDTYHASHVLNMAHHSLAHLLRTYCGFEADKKHQLADWRIRPLPQEMLDYARSDTHFLLYVYDCMRNELVARGRRLVGRDVGTPGGACFGQLSLGGEQTVVQAAQDGVDAVVRRSRQTALRRYAKEAYDADHGGGANGWAAVLR</sequence>
<evidence type="ECO:0000313" key="9">
    <source>
        <dbReference type="Proteomes" id="UP001149813"/>
    </source>
</evidence>
<dbReference type="PANTHER" id="PTHR12124:SF47">
    <property type="entry name" value="EXOSOME COMPONENT 10"/>
    <property type="match status" value="1"/>
</dbReference>
<comment type="caution">
    <text evidence="8">The sequence shown here is derived from an EMBL/GenBank/DDBJ whole genome shotgun (WGS) entry which is preliminary data.</text>
</comment>
<evidence type="ECO:0000256" key="5">
    <source>
        <dbReference type="ARBA" id="ARBA00022839"/>
    </source>
</evidence>
<dbReference type="SMART" id="SM00474">
    <property type="entry name" value="35EXOc"/>
    <property type="match status" value="1"/>
</dbReference>
<dbReference type="InterPro" id="IPR045092">
    <property type="entry name" value="Rrp6-like"/>
</dbReference>
<dbReference type="AlphaFoldDB" id="A0A9W7XTA3"/>
<dbReference type="GO" id="GO:0071035">
    <property type="term" value="P:nuclear polyadenylation-dependent rRNA catabolic process"/>
    <property type="evidence" value="ECO:0007669"/>
    <property type="project" value="TreeGrafter"/>
</dbReference>
<dbReference type="GO" id="GO:0071038">
    <property type="term" value="P:TRAMP-dependent tRNA surveillance pathway"/>
    <property type="evidence" value="ECO:0007669"/>
    <property type="project" value="TreeGrafter"/>
</dbReference>
<dbReference type="GO" id="GO:0071039">
    <property type="term" value="P:nuclear polyadenylation-dependent CUT catabolic process"/>
    <property type="evidence" value="ECO:0007669"/>
    <property type="project" value="TreeGrafter"/>
</dbReference>
<dbReference type="GO" id="GO:0000467">
    <property type="term" value="P:exonucleolytic trimming to generate mature 3'-end of 5.8S rRNA from tricistronic rRNA transcript (SSU-rRNA, 5.8S rRNA, LSU-rRNA)"/>
    <property type="evidence" value="ECO:0007669"/>
    <property type="project" value="InterPro"/>
</dbReference>
<comment type="similarity">
    <text evidence="6">Belongs to the exosome component 10/RRP6 family.</text>
</comment>
<dbReference type="InterPro" id="IPR012337">
    <property type="entry name" value="RNaseH-like_sf"/>
</dbReference>
<keyword evidence="5" id="KW-0269">Exonuclease</keyword>
<dbReference type="InterPro" id="IPR002562">
    <property type="entry name" value="3'-5'_exonuclease_dom"/>
</dbReference>
<dbReference type="InterPro" id="IPR049559">
    <property type="entry name" value="Rrp6p-like_exo"/>
</dbReference>
<evidence type="ECO:0000259" key="7">
    <source>
        <dbReference type="SMART" id="SM00474"/>
    </source>
</evidence>
<dbReference type="CDD" id="cd06147">
    <property type="entry name" value="Rrp6p_like_exo"/>
    <property type="match status" value="1"/>
</dbReference>
<accession>A0A9W7XTA3</accession>
<dbReference type="OrthoDB" id="2250022at2759"/>
<evidence type="ECO:0000256" key="2">
    <source>
        <dbReference type="ARBA" id="ARBA00022722"/>
    </source>
</evidence>
<dbReference type="GO" id="GO:0000176">
    <property type="term" value="C:nuclear exosome (RNase complex)"/>
    <property type="evidence" value="ECO:0007669"/>
    <property type="project" value="InterPro"/>
</dbReference>
<dbReference type="GO" id="GO:0071040">
    <property type="term" value="P:nuclear polyadenylation-dependent antisense transcript catabolic process"/>
    <property type="evidence" value="ECO:0007669"/>
    <property type="project" value="TreeGrafter"/>
</dbReference>
<dbReference type="PANTHER" id="PTHR12124">
    <property type="entry name" value="POLYMYOSITIS/SCLERODERMA AUTOANTIGEN-RELATED"/>
    <property type="match status" value="1"/>
</dbReference>
<dbReference type="GO" id="GO:0071036">
    <property type="term" value="P:nuclear polyadenylation-dependent snoRNA catabolic process"/>
    <property type="evidence" value="ECO:0007669"/>
    <property type="project" value="TreeGrafter"/>
</dbReference>
<dbReference type="SUPFAM" id="SSF53098">
    <property type="entry name" value="Ribonuclease H-like"/>
    <property type="match status" value="1"/>
</dbReference>
<dbReference type="GO" id="GO:0071051">
    <property type="term" value="P:poly(A)-dependent snoRNA 3'-end processing"/>
    <property type="evidence" value="ECO:0007669"/>
    <property type="project" value="TreeGrafter"/>
</dbReference>
<evidence type="ECO:0000256" key="6">
    <source>
        <dbReference type="ARBA" id="ARBA00043957"/>
    </source>
</evidence>
<proteinExistence type="inferred from homology"/>
<feature type="non-terminal residue" evidence="8">
    <location>
        <position position="489"/>
    </location>
</feature>
<evidence type="ECO:0000313" key="8">
    <source>
        <dbReference type="EMBL" id="KAJ1718610.1"/>
    </source>
</evidence>
<evidence type="ECO:0000256" key="4">
    <source>
        <dbReference type="ARBA" id="ARBA00022835"/>
    </source>
</evidence>
<dbReference type="GO" id="GO:0000175">
    <property type="term" value="F:3'-5'-RNA exonuclease activity"/>
    <property type="evidence" value="ECO:0007669"/>
    <property type="project" value="InterPro"/>
</dbReference>
<dbReference type="GO" id="GO:0071044">
    <property type="term" value="P:histone mRNA catabolic process"/>
    <property type="evidence" value="ECO:0007669"/>
    <property type="project" value="TreeGrafter"/>
</dbReference>
<keyword evidence="9" id="KW-1185">Reference proteome</keyword>
<reference evidence="8" key="1">
    <citation type="submission" date="2022-07" db="EMBL/GenBank/DDBJ databases">
        <title>Phylogenomic reconstructions and comparative analyses of Kickxellomycotina fungi.</title>
        <authorList>
            <person name="Reynolds N.K."/>
            <person name="Stajich J.E."/>
            <person name="Barry K."/>
            <person name="Grigoriev I.V."/>
            <person name="Crous P."/>
            <person name="Smith M.E."/>
        </authorList>
    </citation>
    <scope>NUCLEOTIDE SEQUENCE</scope>
    <source>
        <strain evidence="8">NBRC 32514</strain>
    </source>
</reference>
<evidence type="ECO:0000256" key="3">
    <source>
        <dbReference type="ARBA" id="ARBA00022801"/>
    </source>
</evidence>